<dbReference type="Proteomes" id="UP000680116">
    <property type="component" value="Chromosome"/>
</dbReference>
<organism evidence="2 3">
    <name type="scientific">Novilysobacter luteus</name>
    <dbReference type="NCBI Taxonomy" id="2822368"/>
    <lineage>
        <taxon>Bacteria</taxon>
        <taxon>Pseudomonadati</taxon>
        <taxon>Pseudomonadota</taxon>
        <taxon>Gammaproteobacteria</taxon>
        <taxon>Lysobacterales</taxon>
        <taxon>Lysobacteraceae</taxon>
        <taxon>Novilysobacter</taxon>
    </lineage>
</organism>
<dbReference type="RefSeq" id="WP_215218413.1">
    <property type="nucleotide sequence ID" value="NZ_OU015430.1"/>
</dbReference>
<keyword evidence="1" id="KW-1133">Transmembrane helix</keyword>
<evidence type="ECO:0000313" key="2">
    <source>
        <dbReference type="EMBL" id="CAG4975190.1"/>
    </source>
</evidence>
<feature type="transmembrane region" description="Helical" evidence="1">
    <location>
        <begin position="12"/>
        <end position="28"/>
    </location>
</feature>
<feature type="transmembrane region" description="Helical" evidence="1">
    <location>
        <begin position="34"/>
        <end position="56"/>
    </location>
</feature>
<sequence>MLLVYWFRRCGRVLVIVALILAAVQWLRDGAVDWVEVLFWSALPAVLSASINTWWARTRGCGLPRRDD</sequence>
<keyword evidence="1" id="KW-0812">Transmembrane</keyword>
<keyword evidence="1" id="KW-0472">Membrane</keyword>
<name>A0ABN7R3A7_9GAMM</name>
<evidence type="ECO:0008006" key="4">
    <source>
        <dbReference type="Google" id="ProtNLM"/>
    </source>
</evidence>
<evidence type="ECO:0000256" key="1">
    <source>
        <dbReference type="SAM" id="Phobius"/>
    </source>
</evidence>
<gene>
    <name evidence="2" type="ORF">LYB30171_01856</name>
</gene>
<proteinExistence type="predicted"/>
<dbReference type="EMBL" id="OU015430">
    <property type="protein sequence ID" value="CAG4975190.1"/>
    <property type="molecule type" value="Genomic_DNA"/>
</dbReference>
<protein>
    <recommendedName>
        <fullName evidence="4">Transmembrane protein</fullName>
    </recommendedName>
</protein>
<reference evidence="2 3" key="1">
    <citation type="submission" date="2021-04" db="EMBL/GenBank/DDBJ databases">
        <authorList>
            <person name="Rodrigo-Torres L."/>
            <person name="Arahal R. D."/>
            <person name="Lucena T."/>
        </authorList>
    </citation>
    <scope>NUCLEOTIDE SEQUENCE [LARGE SCALE GENOMIC DNA]</scope>
    <source>
        <strain evidence="2 3">CECT 30171</strain>
    </source>
</reference>
<keyword evidence="3" id="KW-1185">Reference proteome</keyword>
<evidence type="ECO:0000313" key="3">
    <source>
        <dbReference type="Proteomes" id="UP000680116"/>
    </source>
</evidence>
<accession>A0ABN7R3A7</accession>